<evidence type="ECO:0000256" key="1">
    <source>
        <dbReference type="SAM" id="SignalP"/>
    </source>
</evidence>
<organism evidence="2 3">
    <name type="scientific">Penicillium fimorum</name>
    <dbReference type="NCBI Taxonomy" id="1882269"/>
    <lineage>
        <taxon>Eukaryota</taxon>
        <taxon>Fungi</taxon>
        <taxon>Dikarya</taxon>
        <taxon>Ascomycota</taxon>
        <taxon>Pezizomycotina</taxon>
        <taxon>Eurotiomycetes</taxon>
        <taxon>Eurotiomycetidae</taxon>
        <taxon>Eurotiales</taxon>
        <taxon>Aspergillaceae</taxon>
        <taxon>Penicillium</taxon>
    </lineage>
</organism>
<dbReference type="AlphaFoldDB" id="A0A9W9Y3A0"/>
<reference evidence="2" key="1">
    <citation type="submission" date="2022-12" db="EMBL/GenBank/DDBJ databases">
        <authorList>
            <person name="Petersen C."/>
        </authorList>
    </citation>
    <scope>NUCLEOTIDE SEQUENCE</scope>
    <source>
        <strain evidence="2">IBT 29495</strain>
    </source>
</reference>
<protein>
    <recommendedName>
        <fullName evidence="4">Secreted protein</fullName>
    </recommendedName>
</protein>
<dbReference type="OrthoDB" id="4375122at2759"/>
<feature type="chain" id="PRO_5040829667" description="Secreted protein" evidence="1">
    <location>
        <begin position="19"/>
        <end position="80"/>
    </location>
</feature>
<dbReference type="EMBL" id="JAPWDS010000002">
    <property type="protein sequence ID" value="KAJ5514229.1"/>
    <property type="molecule type" value="Genomic_DNA"/>
</dbReference>
<evidence type="ECO:0000313" key="2">
    <source>
        <dbReference type="EMBL" id="KAJ5514229.1"/>
    </source>
</evidence>
<proteinExistence type="predicted"/>
<keyword evidence="3" id="KW-1185">Reference proteome</keyword>
<feature type="signal peptide" evidence="1">
    <location>
        <begin position="1"/>
        <end position="18"/>
    </location>
</feature>
<evidence type="ECO:0008006" key="4">
    <source>
        <dbReference type="Google" id="ProtNLM"/>
    </source>
</evidence>
<evidence type="ECO:0000313" key="3">
    <source>
        <dbReference type="Proteomes" id="UP001149954"/>
    </source>
</evidence>
<name>A0A9W9Y3A0_9EURO</name>
<reference evidence="2" key="2">
    <citation type="journal article" date="2023" name="IMA Fungus">
        <title>Comparative genomic study of the Penicillium genus elucidates a diverse pangenome and 15 lateral gene transfer events.</title>
        <authorList>
            <person name="Petersen C."/>
            <person name="Sorensen T."/>
            <person name="Nielsen M.R."/>
            <person name="Sondergaard T.E."/>
            <person name="Sorensen J.L."/>
            <person name="Fitzpatrick D.A."/>
            <person name="Frisvad J.C."/>
            <person name="Nielsen K.L."/>
        </authorList>
    </citation>
    <scope>NUCLEOTIDE SEQUENCE</scope>
    <source>
        <strain evidence="2">IBT 29495</strain>
    </source>
</reference>
<dbReference type="Proteomes" id="UP001149954">
    <property type="component" value="Unassembled WGS sequence"/>
</dbReference>
<gene>
    <name evidence="2" type="ORF">N7463_003781</name>
</gene>
<comment type="caution">
    <text evidence="2">The sequence shown here is derived from an EMBL/GenBank/DDBJ whole genome shotgun (WGS) entry which is preliminary data.</text>
</comment>
<keyword evidence="1" id="KW-0732">Signal</keyword>
<accession>A0A9W9Y3A0</accession>
<sequence>MVIIFVLMTLWFRQRTPAQKRKQKTRMHKKRLARWFFCDFVVTSTYETHAEKPCRRRLEGVVEHGNMVVTVLEKSRPWIG</sequence>